<dbReference type="GO" id="GO:0009252">
    <property type="term" value="P:peptidoglycan biosynthetic process"/>
    <property type="evidence" value="ECO:0007669"/>
    <property type="project" value="UniProtKB-KW"/>
</dbReference>
<gene>
    <name evidence="17" type="primary">uppP</name>
    <name evidence="18" type="ORF">H8S11_06820</name>
</gene>
<keyword evidence="9 17" id="KW-0573">Peptidoglycan synthesis</keyword>
<feature type="transmembrane region" description="Helical" evidence="17">
    <location>
        <begin position="254"/>
        <end position="276"/>
    </location>
</feature>
<evidence type="ECO:0000256" key="17">
    <source>
        <dbReference type="HAMAP-Rule" id="MF_01006"/>
    </source>
</evidence>
<evidence type="ECO:0000256" key="13">
    <source>
        <dbReference type="ARBA" id="ARBA00023316"/>
    </source>
</evidence>
<dbReference type="AlphaFoldDB" id="A0A8J6J8N1"/>
<dbReference type="Pfam" id="PF02673">
    <property type="entry name" value="BacA"/>
    <property type="match status" value="1"/>
</dbReference>
<comment type="caution">
    <text evidence="18">The sequence shown here is derived from an EMBL/GenBank/DDBJ whole genome shotgun (WGS) entry which is preliminary data.</text>
</comment>
<evidence type="ECO:0000256" key="3">
    <source>
        <dbReference type="ARBA" id="ARBA00012374"/>
    </source>
</evidence>
<name>A0A8J6J8N1_9FIRM</name>
<keyword evidence="11 17" id="KW-0472">Membrane</keyword>
<organism evidence="18 19">
    <name type="scientific">Flintibacter hominis</name>
    <dbReference type="NCBI Taxonomy" id="2763048"/>
    <lineage>
        <taxon>Bacteria</taxon>
        <taxon>Bacillati</taxon>
        <taxon>Bacillota</taxon>
        <taxon>Clostridia</taxon>
        <taxon>Eubacteriales</taxon>
        <taxon>Flintibacter</taxon>
    </lineage>
</organism>
<dbReference type="EMBL" id="JACOPO010000003">
    <property type="protein sequence ID" value="MBC5722520.1"/>
    <property type="molecule type" value="Genomic_DNA"/>
</dbReference>
<evidence type="ECO:0000256" key="2">
    <source>
        <dbReference type="ARBA" id="ARBA00010621"/>
    </source>
</evidence>
<keyword evidence="10 17" id="KW-1133">Transmembrane helix</keyword>
<dbReference type="EC" id="3.6.1.27" evidence="3 17"/>
<evidence type="ECO:0000256" key="10">
    <source>
        <dbReference type="ARBA" id="ARBA00022989"/>
    </source>
</evidence>
<evidence type="ECO:0000256" key="6">
    <source>
        <dbReference type="ARBA" id="ARBA00022692"/>
    </source>
</evidence>
<dbReference type="Proteomes" id="UP000628736">
    <property type="component" value="Unassembled WGS sequence"/>
</dbReference>
<accession>A0A8J6J8N1</accession>
<dbReference type="GO" id="GO:0046677">
    <property type="term" value="P:response to antibiotic"/>
    <property type="evidence" value="ECO:0007669"/>
    <property type="project" value="UniProtKB-UniRule"/>
</dbReference>
<reference evidence="18" key="1">
    <citation type="submission" date="2020-08" db="EMBL/GenBank/DDBJ databases">
        <title>Genome public.</title>
        <authorList>
            <person name="Liu C."/>
            <person name="Sun Q."/>
        </authorList>
    </citation>
    <scope>NUCLEOTIDE SEQUENCE</scope>
    <source>
        <strain evidence="18">NSJ-23</strain>
    </source>
</reference>
<feature type="transmembrane region" description="Helical" evidence="17">
    <location>
        <begin position="38"/>
        <end position="56"/>
    </location>
</feature>
<evidence type="ECO:0000256" key="12">
    <source>
        <dbReference type="ARBA" id="ARBA00023251"/>
    </source>
</evidence>
<feature type="transmembrane region" description="Helical" evidence="17">
    <location>
        <begin position="89"/>
        <end position="106"/>
    </location>
</feature>
<dbReference type="GO" id="GO:0005886">
    <property type="term" value="C:plasma membrane"/>
    <property type="evidence" value="ECO:0007669"/>
    <property type="project" value="UniProtKB-SubCell"/>
</dbReference>
<keyword evidence="5 17" id="KW-1003">Cell membrane</keyword>
<dbReference type="PANTHER" id="PTHR30622">
    <property type="entry name" value="UNDECAPRENYL-DIPHOSPHATASE"/>
    <property type="match status" value="1"/>
</dbReference>
<comment type="subcellular location">
    <subcellularLocation>
        <location evidence="1 17">Cell membrane</location>
        <topology evidence="1 17">Multi-pass membrane protein</topology>
    </subcellularLocation>
</comment>
<evidence type="ECO:0000256" key="4">
    <source>
        <dbReference type="ARBA" id="ARBA00021581"/>
    </source>
</evidence>
<evidence type="ECO:0000313" key="18">
    <source>
        <dbReference type="EMBL" id="MBC5722520.1"/>
    </source>
</evidence>
<comment type="function">
    <text evidence="17">Catalyzes the dephosphorylation of undecaprenyl diphosphate (UPP). Confers resistance to bacitracin.</text>
</comment>
<evidence type="ECO:0000256" key="5">
    <source>
        <dbReference type="ARBA" id="ARBA00022475"/>
    </source>
</evidence>
<dbReference type="GO" id="GO:0071555">
    <property type="term" value="P:cell wall organization"/>
    <property type="evidence" value="ECO:0007669"/>
    <property type="project" value="UniProtKB-KW"/>
</dbReference>
<evidence type="ECO:0000256" key="14">
    <source>
        <dbReference type="ARBA" id="ARBA00032707"/>
    </source>
</evidence>
<protein>
    <recommendedName>
        <fullName evidence="4 17">Undecaprenyl-diphosphatase</fullName>
        <ecNumber evidence="3 17">3.6.1.27</ecNumber>
    </recommendedName>
    <alternativeName>
        <fullName evidence="15 17">Bacitracin resistance protein</fullName>
    </alternativeName>
    <alternativeName>
        <fullName evidence="14 17">Undecaprenyl pyrophosphate phosphatase</fullName>
    </alternativeName>
</protein>
<dbReference type="PANTHER" id="PTHR30622:SF4">
    <property type="entry name" value="UNDECAPRENYL-DIPHOSPHATASE"/>
    <property type="match status" value="1"/>
</dbReference>
<keyword evidence="13 17" id="KW-0961">Cell wall biogenesis/degradation</keyword>
<comment type="catalytic activity">
    <reaction evidence="16 17">
        <text>di-trans,octa-cis-undecaprenyl diphosphate + H2O = di-trans,octa-cis-undecaprenyl phosphate + phosphate + H(+)</text>
        <dbReference type="Rhea" id="RHEA:28094"/>
        <dbReference type="ChEBI" id="CHEBI:15377"/>
        <dbReference type="ChEBI" id="CHEBI:15378"/>
        <dbReference type="ChEBI" id="CHEBI:43474"/>
        <dbReference type="ChEBI" id="CHEBI:58405"/>
        <dbReference type="ChEBI" id="CHEBI:60392"/>
        <dbReference type="EC" id="3.6.1.27"/>
    </reaction>
</comment>
<comment type="miscellaneous">
    <text evidence="17">Bacitracin is thought to be involved in the inhibition of peptidoglycan synthesis by sequestering undecaprenyl diphosphate, thereby reducing the pool of lipid carrier available.</text>
</comment>
<feature type="transmembrane region" description="Helical" evidence="17">
    <location>
        <begin position="187"/>
        <end position="205"/>
    </location>
</feature>
<feature type="transmembrane region" description="Helical" evidence="17">
    <location>
        <begin position="225"/>
        <end position="247"/>
    </location>
</feature>
<comment type="similarity">
    <text evidence="2 17">Belongs to the UppP family.</text>
</comment>
<proteinExistence type="inferred from homology"/>
<evidence type="ECO:0000256" key="16">
    <source>
        <dbReference type="ARBA" id="ARBA00047594"/>
    </source>
</evidence>
<evidence type="ECO:0000256" key="11">
    <source>
        <dbReference type="ARBA" id="ARBA00023136"/>
    </source>
</evidence>
<evidence type="ECO:0000256" key="1">
    <source>
        <dbReference type="ARBA" id="ARBA00004651"/>
    </source>
</evidence>
<dbReference type="GO" id="GO:0008360">
    <property type="term" value="P:regulation of cell shape"/>
    <property type="evidence" value="ECO:0007669"/>
    <property type="project" value="UniProtKB-KW"/>
</dbReference>
<keyword evidence="12 17" id="KW-0046">Antibiotic resistance</keyword>
<dbReference type="GO" id="GO:0050380">
    <property type="term" value="F:undecaprenyl-diphosphatase activity"/>
    <property type="evidence" value="ECO:0007669"/>
    <property type="project" value="UniProtKB-UniRule"/>
</dbReference>
<feature type="transmembrane region" description="Helical" evidence="17">
    <location>
        <begin position="118"/>
        <end position="135"/>
    </location>
</feature>
<evidence type="ECO:0000256" key="7">
    <source>
        <dbReference type="ARBA" id="ARBA00022801"/>
    </source>
</evidence>
<evidence type="ECO:0000256" key="9">
    <source>
        <dbReference type="ARBA" id="ARBA00022984"/>
    </source>
</evidence>
<dbReference type="HAMAP" id="MF_01006">
    <property type="entry name" value="Undec_diphosphatase"/>
    <property type="match status" value="1"/>
</dbReference>
<dbReference type="InterPro" id="IPR003824">
    <property type="entry name" value="UppP"/>
</dbReference>
<evidence type="ECO:0000256" key="15">
    <source>
        <dbReference type="ARBA" id="ARBA00032932"/>
    </source>
</evidence>
<evidence type="ECO:0000256" key="8">
    <source>
        <dbReference type="ARBA" id="ARBA00022960"/>
    </source>
</evidence>
<keyword evidence="8 17" id="KW-0133">Cell shape</keyword>
<keyword evidence="6 17" id="KW-0812">Transmembrane</keyword>
<keyword evidence="19" id="KW-1185">Reference proteome</keyword>
<keyword evidence="7 17" id="KW-0378">Hydrolase</keyword>
<evidence type="ECO:0000313" key="19">
    <source>
        <dbReference type="Proteomes" id="UP000628736"/>
    </source>
</evidence>
<sequence>MSAILGFVQGVAEFLPISSSGHLTLFQHFFGLAEPDNLFNVLLHFATLLAVCIYYFQDVVEMIVEFFRGIAALFSRHPSHGNPPEARRLVLLVIVGTLPLFAVLLIKNKVEALGSNPYFVSCALLVTGCILFCSDRMAGGRKNARNATLKDVLLVGVAQGFATIPGLSRSGCTISAGMARGFDRKFAVRYSFLMSLPAVLGATILEVKDVLEMEGGLPEGRLPIYLMGMVIAGVVGYFSIGLVNLLASKGKFGAFAYYCWGAGLLSLVLCAMGWTLTSGTI</sequence>